<protein>
    <submittedName>
        <fullName evidence="3">Uncharacterized protein</fullName>
    </submittedName>
</protein>
<gene>
    <name evidence="3" type="primary">Vigan.01G108700</name>
    <name evidence="3" type="ORF">VIGAN_01108700</name>
</gene>
<reference evidence="3 4" key="1">
    <citation type="journal article" date="2015" name="Sci. Rep.">
        <title>The power of single molecule real-time sequencing technology in the de novo assembly of a eukaryotic genome.</title>
        <authorList>
            <person name="Sakai H."/>
            <person name="Naito K."/>
            <person name="Ogiso-Tanaka E."/>
            <person name="Takahashi Y."/>
            <person name="Iseki K."/>
            <person name="Muto C."/>
            <person name="Satou K."/>
            <person name="Teruya K."/>
            <person name="Shiroma A."/>
            <person name="Shimoji M."/>
            <person name="Hirano T."/>
            <person name="Itoh T."/>
            <person name="Kaga A."/>
            <person name="Tomooka N."/>
        </authorList>
    </citation>
    <scope>NUCLEOTIDE SEQUENCE [LARGE SCALE GENOMIC DNA]</scope>
    <source>
        <strain evidence="4">cv. Shumari</strain>
    </source>
</reference>
<sequence length="111" mass="11122">MCLLLAPFALSAAPSLATPPATSSTPSATSSSSSTPLTRPPRGIASPTSRETTTPTVSAVPLTLFSRMTACLLSSPSPTATAACSSPPPSIAGKIAVPTPNRALIHAFKTF</sequence>
<feature type="compositionally biased region" description="Low complexity" evidence="1">
    <location>
        <begin position="14"/>
        <end position="37"/>
    </location>
</feature>
<evidence type="ECO:0000313" key="3">
    <source>
        <dbReference type="EMBL" id="BAT73585.1"/>
    </source>
</evidence>
<organism evidence="3 4">
    <name type="scientific">Vigna angularis var. angularis</name>
    <dbReference type="NCBI Taxonomy" id="157739"/>
    <lineage>
        <taxon>Eukaryota</taxon>
        <taxon>Viridiplantae</taxon>
        <taxon>Streptophyta</taxon>
        <taxon>Embryophyta</taxon>
        <taxon>Tracheophyta</taxon>
        <taxon>Spermatophyta</taxon>
        <taxon>Magnoliopsida</taxon>
        <taxon>eudicotyledons</taxon>
        <taxon>Gunneridae</taxon>
        <taxon>Pentapetalae</taxon>
        <taxon>rosids</taxon>
        <taxon>fabids</taxon>
        <taxon>Fabales</taxon>
        <taxon>Fabaceae</taxon>
        <taxon>Papilionoideae</taxon>
        <taxon>50 kb inversion clade</taxon>
        <taxon>NPAAA clade</taxon>
        <taxon>indigoferoid/millettioid clade</taxon>
        <taxon>Phaseoleae</taxon>
        <taxon>Vigna</taxon>
    </lineage>
</organism>
<proteinExistence type="predicted"/>
<keyword evidence="4" id="KW-1185">Reference proteome</keyword>
<dbReference type="EMBL" id="AP015034">
    <property type="protein sequence ID" value="BAT73585.1"/>
    <property type="molecule type" value="Genomic_DNA"/>
</dbReference>
<dbReference type="AlphaFoldDB" id="A0A0S3QZ20"/>
<dbReference type="Proteomes" id="UP000291084">
    <property type="component" value="Chromosome 1"/>
</dbReference>
<evidence type="ECO:0000256" key="1">
    <source>
        <dbReference type="SAM" id="MobiDB-lite"/>
    </source>
</evidence>
<evidence type="ECO:0000313" key="4">
    <source>
        <dbReference type="Proteomes" id="UP000291084"/>
    </source>
</evidence>
<evidence type="ECO:0000256" key="2">
    <source>
        <dbReference type="SAM" id="SignalP"/>
    </source>
</evidence>
<feature type="chain" id="PRO_5006616469" evidence="2">
    <location>
        <begin position="18"/>
        <end position="111"/>
    </location>
</feature>
<feature type="region of interest" description="Disordered" evidence="1">
    <location>
        <begin position="14"/>
        <end position="57"/>
    </location>
</feature>
<name>A0A0S3QZ20_PHAAN</name>
<accession>A0A0S3QZ20</accession>
<feature type="compositionally biased region" description="Polar residues" evidence="1">
    <location>
        <begin position="46"/>
        <end position="57"/>
    </location>
</feature>
<feature type="signal peptide" evidence="2">
    <location>
        <begin position="1"/>
        <end position="17"/>
    </location>
</feature>
<keyword evidence="2" id="KW-0732">Signal</keyword>